<reference evidence="10" key="2">
    <citation type="submission" date="2021-04" db="EMBL/GenBank/DDBJ databases">
        <authorList>
            <person name="Gilroy R."/>
        </authorList>
    </citation>
    <scope>NUCLEOTIDE SEQUENCE</scope>
    <source>
        <strain evidence="10">ChiBcec15-3976</strain>
    </source>
</reference>
<evidence type="ECO:0000256" key="7">
    <source>
        <dbReference type="PROSITE-ProRule" id="PRU01091"/>
    </source>
</evidence>
<evidence type="ECO:0000259" key="9">
    <source>
        <dbReference type="PROSITE" id="PS51755"/>
    </source>
</evidence>
<dbReference type="GO" id="GO:0005829">
    <property type="term" value="C:cytosol"/>
    <property type="evidence" value="ECO:0007669"/>
    <property type="project" value="TreeGrafter"/>
</dbReference>
<dbReference type="InterPro" id="IPR011006">
    <property type="entry name" value="CheY-like_superfamily"/>
</dbReference>
<dbReference type="Proteomes" id="UP000823909">
    <property type="component" value="Unassembled WGS sequence"/>
</dbReference>
<proteinExistence type="predicted"/>
<dbReference type="Gene3D" id="1.10.10.10">
    <property type="entry name" value="Winged helix-like DNA-binding domain superfamily/Winged helix DNA-binding domain"/>
    <property type="match status" value="1"/>
</dbReference>
<dbReference type="GO" id="GO:0032993">
    <property type="term" value="C:protein-DNA complex"/>
    <property type="evidence" value="ECO:0007669"/>
    <property type="project" value="TreeGrafter"/>
</dbReference>
<evidence type="ECO:0000256" key="3">
    <source>
        <dbReference type="ARBA" id="ARBA00023125"/>
    </source>
</evidence>
<dbReference type="GO" id="GO:0006355">
    <property type="term" value="P:regulation of DNA-templated transcription"/>
    <property type="evidence" value="ECO:0007669"/>
    <property type="project" value="InterPro"/>
</dbReference>
<dbReference type="PROSITE" id="PS50110">
    <property type="entry name" value="RESPONSE_REGULATORY"/>
    <property type="match status" value="1"/>
</dbReference>
<dbReference type="EMBL" id="DWUU01000038">
    <property type="protein sequence ID" value="HJD42599.1"/>
    <property type="molecule type" value="Genomic_DNA"/>
</dbReference>
<dbReference type="GO" id="GO:0000976">
    <property type="term" value="F:transcription cis-regulatory region binding"/>
    <property type="evidence" value="ECO:0007669"/>
    <property type="project" value="TreeGrafter"/>
</dbReference>
<protein>
    <recommendedName>
        <fullName evidence="1">Stage 0 sporulation protein A homolog</fullName>
    </recommendedName>
</protein>
<evidence type="ECO:0000313" key="11">
    <source>
        <dbReference type="Proteomes" id="UP000823909"/>
    </source>
</evidence>
<feature type="DNA-binding region" description="OmpR/PhoB-type" evidence="7">
    <location>
        <begin position="126"/>
        <end position="224"/>
    </location>
</feature>
<keyword evidence="4" id="KW-0804">Transcription</keyword>
<keyword evidence="3 7" id="KW-0238">DNA-binding</keyword>
<accession>A0A9D2REQ0</accession>
<dbReference type="Pfam" id="PF00072">
    <property type="entry name" value="Response_reg"/>
    <property type="match status" value="1"/>
</dbReference>
<dbReference type="Gene3D" id="3.40.50.2300">
    <property type="match status" value="1"/>
</dbReference>
<dbReference type="SUPFAM" id="SSF52172">
    <property type="entry name" value="CheY-like"/>
    <property type="match status" value="1"/>
</dbReference>
<dbReference type="SMART" id="SM00862">
    <property type="entry name" value="Trans_reg_C"/>
    <property type="match status" value="1"/>
</dbReference>
<sequence>MYKILIVEDDLAMAQAIQKEMKMWGNEAEYVRDFQNVLTVFTDYDPHLVLMDITLPFYNGYHWCSEIRKISGVPVMFISSAADNMNIIMAVNMGGDDFVAKPFDLSVLTAKVQALLRRTYDLAGKIPVLEHRGAILNLYDTTLTYEGKKLDLTKNEFRILQTLMENKGRLVSRDTLMTKLWETDDYIEENTLTVNIARLRKKLDKAGLTDFITTKVGEGYLIPQAQDPVKTDA</sequence>
<dbReference type="CDD" id="cd00383">
    <property type="entry name" value="trans_reg_C"/>
    <property type="match status" value="1"/>
</dbReference>
<evidence type="ECO:0000256" key="2">
    <source>
        <dbReference type="ARBA" id="ARBA00023015"/>
    </source>
</evidence>
<dbReference type="PANTHER" id="PTHR48111:SF43">
    <property type="entry name" value="STAGE 0 SPORULATION PROTEIN A HOMOLOG"/>
    <property type="match status" value="1"/>
</dbReference>
<keyword evidence="6" id="KW-0597">Phosphoprotein</keyword>
<name>A0A9D2REQ0_9FIRM</name>
<dbReference type="Pfam" id="PF00486">
    <property type="entry name" value="Trans_reg_C"/>
    <property type="match status" value="1"/>
</dbReference>
<evidence type="ECO:0000256" key="6">
    <source>
        <dbReference type="PROSITE-ProRule" id="PRU00169"/>
    </source>
</evidence>
<dbReference type="InterPro" id="IPR001867">
    <property type="entry name" value="OmpR/PhoB-type_DNA-bd"/>
</dbReference>
<reference evidence="10" key="1">
    <citation type="journal article" date="2021" name="PeerJ">
        <title>Extensive microbial diversity within the chicken gut microbiome revealed by metagenomics and culture.</title>
        <authorList>
            <person name="Gilroy R."/>
            <person name="Ravi A."/>
            <person name="Getino M."/>
            <person name="Pursley I."/>
            <person name="Horton D.L."/>
            <person name="Alikhan N.F."/>
            <person name="Baker D."/>
            <person name="Gharbi K."/>
            <person name="Hall N."/>
            <person name="Watson M."/>
            <person name="Adriaenssens E.M."/>
            <person name="Foster-Nyarko E."/>
            <person name="Jarju S."/>
            <person name="Secka A."/>
            <person name="Antonio M."/>
            <person name="Oren A."/>
            <person name="Chaudhuri R.R."/>
            <person name="La Ragione R."/>
            <person name="Hildebrand F."/>
            <person name="Pallen M.J."/>
        </authorList>
    </citation>
    <scope>NUCLEOTIDE SEQUENCE</scope>
    <source>
        <strain evidence="10">ChiBcec15-3976</strain>
    </source>
</reference>
<evidence type="ECO:0000256" key="4">
    <source>
        <dbReference type="ARBA" id="ARBA00023163"/>
    </source>
</evidence>
<dbReference type="InterPro" id="IPR001789">
    <property type="entry name" value="Sig_transdc_resp-reg_receiver"/>
</dbReference>
<keyword evidence="2" id="KW-0805">Transcription regulation</keyword>
<dbReference type="InterPro" id="IPR016032">
    <property type="entry name" value="Sig_transdc_resp-reg_C-effctor"/>
</dbReference>
<dbReference type="SMART" id="SM00448">
    <property type="entry name" value="REC"/>
    <property type="match status" value="1"/>
</dbReference>
<organism evidence="10 11">
    <name type="scientific">Candidatus Mediterraneibacter quadrami</name>
    <dbReference type="NCBI Taxonomy" id="2838684"/>
    <lineage>
        <taxon>Bacteria</taxon>
        <taxon>Bacillati</taxon>
        <taxon>Bacillota</taxon>
        <taxon>Clostridia</taxon>
        <taxon>Lachnospirales</taxon>
        <taxon>Lachnospiraceae</taxon>
        <taxon>Mediterraneibacter</taxon>
    </lineage>
</organism>
<evidence type="ECO:0000256" key="1">
    <source>
        <dbReference type="ARBA" id="ARBA00018672"/>
    </source>
</evidence>
<dbReference type="PROSITE" id="PS51755">
    <property type="entry name" value="OMPR_PHOB"/>
    <property type="match status" value="1"/>
</dbReference>
<comment type="caution">
    <text evidence="10">The sequence shown here is derived from an EMBL/GenBank/DDBJ whole genome shotgun (WGS) entry which is preliminary data.</text>
</comment>
<comment type="function">
    <text evidence="5">May play the central regulatory role in sporulation. It may be an element of the effector pathway responsible for the activation of sporulation genes in response to nutritional stress. Spo0A may act in concert with spo0H (a sigma factor) to control the expression of some genes that are critical to the sporulation process.</text>
</comment>
<feature type="domain" description="OmpR/PhoB-type" evidence="9">
    <location>
        <begin position="126"/>
        <end position="224"/>
    </location>
</feature>
<dbReference type="GO" id="GO:0000156">
    <property type="term" value="F:phosphorelay response regulator activity"/>
    <property type="evidence" value="ECO:0007669"/>
    <property type="project" value="TreeGrafter"/>
</dbReference>
<feature type="domain" description="Response regulatory" evidence="8">
    <location>
        <begin position="3"/>
        <end position="116"/>
    </location>
</feature>
<evidence type="ECO:0000256" key="5">
    <source>
        <dbReference type="ARBA" id="ARBA00024867"/>
    </source>
</evidence>
<evidence type="ECO:0000313" key="10">
    <source>
        <dbReference type="EMBL" id="HJD42599.1"/>
    </source>
</evidence>
<dbReference type="PANTHER" id="PTHR48111">
    <property type="entry name" value="REGULATOR OF RPOS"/>
    <property type="match status" value="1"/>
</dbReference>
<dbReference type="InterPro" id="IPR039420">
    <property type="entry name" value="WalR-like"/>
</dbReference>
<evidence type="ECO:0000259" key="8">
    <source>
        <dbReference type="PROSITE" id="PS50110"/>
    </source>
</evidence>
<feature type="modified residue" description="4-aspartylphosphate" evidence="6">
    <location>
        <position position="52"/>
    </location>
</feature>
<dbReference type="AlphaFoldDB" id="A0A9D2REQ0"/>
<gene>
    <name evidence="10" type="ORF">H9910_06280</name>
</gene>
<dbReference type="SUPFAM" id="SSF46894">
    <property type="entry name" value="C-terminal effector domain of the bipartite response regulators"/>
    <property type="match status" value="1"/>
</dbReference>
<dbReference type="InterPro" id="IPR036388">
    <property type="entry name" value="WH-like_DNA-bd_sf"/>
</dbReference>